<evidence type="ECO:0000313" key="6">
    <source>
        <dbReference type="Proteomes" id="UP001595715"/>
    </source>
</evidence>
<dbReference type="PANTHER" id="PTHR42659">
    <property type="entry name" value="XANTHINE DEHYDROGENASE SUBUNIT C-RELATED"/>
    <property type="match status" value="1"/>
</dbReference>
<dbReference type="SMART" id="SM01092">
    <property type="entry name" value="CO_deh_flav_C"/>
    <property type="match status" value="1"/>
</dbReference>
<dbReference type="Gene3D" id="3.30.465.10">
    <property type="match status" value="1"/>
</dbReference>
<dbReference type="RefSeq" id="WP_377720443.1">
    <property type="nucleotide sequence ID" value="NZ_JBHSAM010000028.1"/>
</dbReference>
<reference evidence="6" key="1">
    <citation type="journal article" date="2019" name="Int. J. Syst. Evol. Microbiol.">
        <title>The Global Catalogue of Microorganisms (GCM) 10K type strain sequencing project: providing services to taxonomists for standard genome sequencing and annotation.</title>
        <authorList>
            <consortium name="The Broad Institute Genomics Platform"/>
            <consortium name="The Broad Institute Genome Sequencing Center for Infectious Disease"/>
            <person name="Wu L."/>
            <person name="Ma J."/>
        </authorList>
    </citation>
    <scope>NUCLEOTIDE SEQUENCE [LARGE SCALE GENOMIC DNA]</scope>
    <source>
        <strain evidence="6">IBRC-M 10987</strain>
    </source>
</reference>
<sequence length="319" mass="34215">MPNTHASMSVMPSVWRPREIGEAYRMKQTVGESAVYAAGVTLLRTQWEAGTAAMPTHLIDLSAIPMLSGYQLEQGELVIGACCPLGALHKDPLVRSSSPLLAEAIRNIAAPSIRNLATLGGNVVSRIGDSLPALLAEEAELIWLGMNGLQAEPLSDWLAADIGEQKGRLLVQIRLKASIASVQAADGASGVKANHPGRIDSAPSTNVRVYQKVGRREAFTPSVATLAISAEWEPVAGKLKELRIAAGGGQTIPSRLERTERLLEGHADPLGEECAAEVHHAAMEEYMPVGDLFASSGYRKMTVANLLVAELWRMRERFA</sequence>
<dbReference type="InterPro" id="IPR005107">
    <property type="entry name" value="CO_DH_flav_C"/>
</dbReference>
<name>A0ABV8K735_9BACL</name>
<feature type="domain" description="FAD-binding PCMH-type" evidence="4">
    <location>
        <begin position="7"/>
        <end position="180"/>
    </location>
</feature>
<organism evidence="5 6">
    <name type="scientific">Paenibacillus xanthanilyticus</name>
    <dbReference type="NCBI Taxonomy" id="1783531"/>
    <lineage>
        <taxon>Bacteria</taxon>
        <taxon>Bacillati</taxon>
        <taxon>Bacillota</taxon>
        <taxon>Bacilli</taxon>
        <taxon>Bacillales</taxon>
        <taxon>Paenibacillaceae</taxon>
        <taxon>Paenibacillus</taxon>
    </lineage>
</organism>
<evidence type="ECO:0000256" key="1">
    <source>
        <dbReference type="ARBA" id="ARBA00022630"/>
    </source>
</evidence>
<evidence type="ECO:0000259" key="4">
    <source>
        <dbReference type="PROSITE" id="PS51387"/>
    </source>
</evidence>
<proteinExistence type="predicted"/>
<evidence type="ECO:0000256" key="3">
    <source>
        <dbReference type="ARBA" id="ARBA00023002"/>
    </source>
</evidence>
<dbReference type="InterPro" id="IPR002346">
    <property type="entry name" value="Mopterin_DH_FAD-bd"/>
</dbReference>
<dbReference type="InterPro" id="IPR051312">
    <property type="entry name" value="Diverse_Substr_Oxidored"/>
</dbReference>
<keyword evidence="1" id="KW-0285">Flavoprotein</keyword>
<dbReference type="Pfam" id="PF00941">
    <property type="entry name" value="FAD_binding_5"/>
    <property type="match status" value="1"/>
</dbReference>
<dbReference type="EMBL" id="JBHSAM010000028">
    <property type="protein sequence ID" value="MFC4101846.1"/>
    <property type="molecule type" value="Genomic_DNA"/>
</dbReference>
<dbReference type="PANTHER" id="PTHR42659:SF2">
    <property type="entry name" value="XANTHINE DEHYDROGENASE SUBUNIT C-RELATED"/>
    <property type="match status" value="1"/>
</dbReference>
<keyword evidence="6" id="KW-1185">Reference proteome</keyword>
<evidence type="ECO:0000313" key="5">
    <source>
        <dbReference type="EMBL" id="MFC4101846.1"/>
    </source>
</evidence>
<dbReference type="Gene3D" id="3.30.390.50">
    <property type="entry name" value="CO dehydrogenase flavoprotein, C-terminal domain"/>
    <property type="match status" value="1"/>
</dbReference>
<keyword evidence="2" id="KW-0274">FAD</keyword>
<comment type="caution">
    <text evidence="5">The sequence shown here is derived from an EMBL/GenBank/DDBJ whole genome shotgun (WGS) entry which is preliminary data.</text>
</comment>
<dbReference type="PROSITE" id="PS51387">
    <property type="entry name" value="FAD_PCMH"/>
    <property type="match status" value="1"/>
</dbReference>
<dbReference type="SUPFAM" id="SSF56176">
    <property type="entry name" value="FAD-binding/transporter-associated domain-like"/>
    <property type="match status" value="1"/>
</dbReference>
<keyword evidence="3" id="KW-0560">Oxidoreductase</keyword>
<protein>
    <submittedName>
        <fullName evidence="5">FAD binding domain-containing protein</fullName>
    </submittedName>
</protein>
<accession>A0ABV8K735</accession>
<dbReference type="SUPFAM" id="SSF55447">
    <property type="entry name" value="CO dehydrogenase flavoprotein C-terminal domain-like"/>
    <property type="match status" value="1"/>
</dbReference>
<dbReference type="InterPro" id="IPR016169">
    <property type="entry name" value="FAD-bd_PCMH_sub2"/>
</dbReference>
<gene>
    <name evidence="5" type="ORF">ACFOZ8_19540</name>
</gene>
<dbReference type="InterPro" id="IPR036318">
    <property type="entry name" value="FAD-bd_PCMH-like_sf"/>
</dbReference>
<dbReference type="InterPro" id="IPR016166">
    <property type="entry name" value="FAD-bd_PCMH"/>
</dbReference>
<dbReference type="InterPro" id="IPR036683">
    <property type="entry name" value="CO_DH_flav_C_dom_sf"/>
</dbReference>
<dbReference type="Pfam" id="PF03450">
    <property type="entry name" value="CO_deh_flav_C"/>
    <property type="match status" value="1"/>
</dbReference>
<evidence type="ECO:0000256" key="2">
    <source>
        <dbReference type="ARBA" id="ARBA00022827"/>
    </source>
</evidence>
<dbReference type="Proteomes" id="UP001595715">
    <property type="component" value="Unassembled WGS sequence"/>
</dbReference>